<reference evidence="2" key="1">
    <citation type="submission" date="2015-02" db="EMBL/GenBank/DDBJ databases">
        <authorList>
            <person name="Chooi Y.-H."/>
        </authorList>
    </citation>
    <scope>NUCLEOTIDE SEQUENCE [LARGE SCALE GENOMIC DNA]</scope>
    <source>
        <strain evidence="2">strain Y</strain>
    </source>
</reference>
<protein>
    <submittedName>
        <fullName evidence="1">Uncharacterized protein</fullName>
    </submittedName>
</protein>
<gene>
    <name evidence="1" type="ORF">YBN1229_v1_2283</name>
</gene>
<dbReference type="Proteomes" id="UP000033187">
    <property type="component" value="Chromosome 1"/>
</dbReference>
<name>A0A0D6JGS0_9HYPH</name>
<evidence type="ECO:0000313" key="2">
    <source>
        <dbReference type="Proteomes" id="UP000033187"/>
    </source>
</evidence>
<keyword evidence="2" id="KW-1185">Reference proteome</keyword>
<evidence type="ECO:0000313" key="1">
    <source>
        <dbReference type="EMBL" id="CPR19705.1"/>
    </source>
</evidence>
<organism evidence="1 2">
    <name type="scientific">Candidatus Filomicrobium marinum</name>
    <dbReference type="NCBI Taxonomy" id="1608628"/>
    <lineage>
        <taxon>Bacteria</taxon>
        <taxon>Pseudomonadati</taxon>
        <taxon>Pseudomonadota</taxon>
        <taxon>Alphaproteobacteria</taxon>
        <taxon>Hyphomicrobiales</taxon>
        <taxon>Hyphomicrobiaceae</taxon>
        <taxon>Filomicrobium</taxon>
    </lineage>
</organism>
<dbReference type="AlphaFoldDB" id="A0A0D6JGS0"/>
<accession>A0A0D6JGS0</accession>
<dbReference type="KEGG" id="fiy:BN1229_v1_2283"/>
<sequence>MIFNTLVGDPRKYACVGYGRIRPAHVIGSPLGGDAQFGRFFAQRLNNFLCVGEALSHFSDTSLASTSSAVIVARILGNWQSSGPAEFMAEFSLCALPSFEGSYVHQCA</sequence>
<dbReference type="KEGG" id="fil:BN1229_v1_2283"/>
<dbReference type="EMBL" id="LN829119">
    <property type="protein sequence ID" value="CPR19705.1"/>
    <property type="molecule type" value="Genomic_DNA"/>
</dbReference>
<proteinExistence type="predicted"/>